<dbReference type="Proteomes" id="UP000094236">
    <property type="component" value="Unassembled WGS sequence"/>
</dbReference>
<dbReference type="Pfam" id="PF12352">
    <property type="entry name" value="V-SNARE_C"/>
    <property type="match status" value="1"/>
</dbReference>
<dbReference type="GO" id="GO:0006886">
    <property type="term" value="P:intracellular protein transport"/>
    <property type="evidence" value="ECO:0007669"/>
    <property type="project" value="EnsemblFungi"/>
</dbReference>
<proteinExistence type="inferred from homology"/>
<dbReference type="PANTHER" id="PTHR21094">
    <property type="entry name" value="GOS-28 SNARE- RELATED"/>
    <property type="match status" value="1"/>
</dbReference>
<keyword evidence="7 9" id="KW-0333">Golgi apparatus</keyword>
<comment type="subcellular location">
    <subcellularLocation>
        <location evidence="1">Golgi apparatus membrane</location>
        <topology evidence="1">Single-pass type IV membrane protein</topology>
    </subcellularLocation>
</comment>
<evidence type="ECO:0000313" key="12">
    <source>
        <dbReference type="EMBL" id="ODV93884.1"/>
    </source>
</evidence>
<reference evidence="13" key="1">
    <citation type="submission" date="2016-05" db="EMBL/GenBank/DDBJ databases">
        <title>Comparative genomics of biotechnologically important yeasts.</title>
        <authorList>
            <consortium name="DOE Joint Genome Institute"/>
            <person name="Riley R."/>
            <person name="Haridas S."/>
            <person name="Wolfe K.H."/>
            <person name="Lopes M.R."/>
            <person name="Hittinger C.T."/>
            <person name="Goker M."/>
            <person name="Salamov A."/>
            <person name="Wisecaver J."/>
            <person name="Long T.M."/>
            <person name="Aerts A.L."/>
            <person name="Barry K."/>
            <person name="Choi C."/>
            <person name="Clum A."/>
            <person name="Coughlan A.Y."/>
            <person name="Deshpande S."/>
            <person name="Douglass A.P."/>
            <person name="Hanson S.J."/>
            <person name="Klenk H.-P."/>
            <person name="Labutti K."/>
            <person name="Lapidus A."/>
            <person name="Lindquist E."/>
            <person name="Lipzen A."/>
            <person name="Meier-Kolthoff J.P."/>
            <person name="Ohm R.A."/>
            <person name="Otillar R.P."/>
            <person name="Pangilinan J."/>
            <person name="Peng Y."/>
            <person name="Rokas A."/>
            <person name="Rosa C.A."/>
            <person name="Scheuner C."/>
            <person name="Sibirny A.A."/>
            <person name="Slot J.C."/>
            <person name="Stielow J.B."/>
            <person name="Sun H."/>
            <person name="Kurtzman C.P."/>
            <person name="Blackwell M."/>
            <person name="Grigoriev I.V."/>
            <person name="Jeffries T.W."/>
        </authorList>
    </citation>
    <scope>NUCLEOTIDE SEQUENCE [LARGE SCALE GENOMIC DNA]</scope>
    <source>
        <strain evidence="13">NRRL Y-2460</strain>
    </source>
</reference>
<evidence type="ECO:0000256" key="8">
    <source>
        <dbReference type="ARBA" id="ARBA00023136"/>
    </source>
</evidence>
<keyword evidence="8 9" id="KW-0472">Membrane</keyword>
<feature type="region of interest" description="Disordered" evidence="10">
    <location>
        <begin position="125"/>
        <end position="157"/>
    </location>
</feature>
<feature type="compositionally biased region" description="Low complexity" evidence="10">
    <location>
        <begin position="127"/>
        <end position="140"/>
    </location>
</feature>
<dbReference type="GO" id="GO:0031201">
    <property type="term" value="C:SNARE complex"/>
    <property type="evidence" value="ECO:0007669"/>
    <property type="project" value="EnsemblFungi"/>
</dbReference>
<dbReference type="PIRSF" id="PIRSF027109">
    <property type="entry name" value="Golgi_SNARE"/>
    <property type="match status" value="1"/>
</dbReference>
<dbReference type="STRING" id="669874.A0A1E4TQ49"/>
<dbReference type="GO" id="GO:0005801">
    <property type="term" value="C:cis-Golgi network"/>
    <property type="evidence" value="ECO:0007669"/>
    <property type="project" value="InterPro"/>
</dbReference>
<evidence type="ECO:0000256" key="2">
    <source>
        <dbReference type="ARBA" id="ARBA00008473"/>
    </source>
</evidence>
<feature type="compositionally biased region" description="Polar residues" evidence="10">
    <location>
        <begin position="141"/>
        <end position="152"/>
    </location>
</feature>
<evidence type="ECO:0000256" key="4">
    <source>
        <dbReference type="ARBA" id="ARBA00022692"/>
    </source>
</evidence>
<gene>
    <name evidence="12" type="ORF">PACTADRAFT_51631</name>
</gene>
<organism evidence="12 13">
    <name type="scientific">Pachysolen tannophilus NRRL Y-2460</name>
    <dbReference type="NCBI Taxonomy" id="669874"/>
    <lineage>
        <taxon>Eukaryota</taxon>
        <taxon>Fungi</taxon>
        <taxon>Dikarya</taxon>
        <taxon>Ascomycota</taxon>
        <taxon>Saccharomycotina</taxon>
        <taxon>Pichiomycetes</taxon>
        <taxon>Pachysolenaceae</taxon>
        <taxon>Pachysolen</taxon>
    </lineage>
</organism>
<name>A0A1E4TQ49_PACTA</name>
<dbReference type="OrthoDB" id="422156at2759"/>
<evidence type="ECO:0000256" key="5">
    <source>
        <dbReference type="ARBA" id="ARBA00022927"/>
    </source>
</evidence>
<evidence type="ECO:0000256" key="10">
    <source>
        <dbReference type="SAM" id="MobiDB-lite"/>
    </source>
</evidence>
<evidence type="ECO:0000256" key="7">
    <source>
        <dbReference type="ARBA" id="ARBA00023034"/>
    </source>
</evidence>
<dbReference type="PANTHER" id="PTHR21094:SF2">
    <property type="entry name" value="GOLGI SNAP RECEPTOR COMPLEX MEMBER 1"/>
    <property type="match status" value="1"/>
</dbReference>
<keyword evidence="5 9" id="KW-0653">Protein transport</keyword>
<dbReference type="AlphaFoldDB" id="A0A1E4TQ49"/>
<dbReference type="GO" id="GO:0005797">
    <property type="term" value="C:Golgi medial cisterna"/>
    <property type="evidence" value="ECO:0007669"/>
    <property type="project" value="EnsemblFungi"/>
</dbReference>
<comment type="subunit">
    <text evidence="9">Component of several multiprotein Golgi SNARE complexes.</text>
</comment>
<keyword evidence="13" id="KW-1185">Reference proteome</keyword>
<evidence type="ECO:0000256" key="9">
    <source>
        <dbReference type="PIRNR" id="PIRNR027109"/>
    </source>
</evidence>
<evidence type="ECO:0000256" key="1">
    <source>
        <dbReference type="ARBA" id="ARBA00004409"/>
    </source>
</evidence>
<keyword evidence="6 11" id="KW-1133">Transmembrane helix</keyword>
<dbReference type="InterPro" id="IPR023601">
    <property type="entry name" value="Golgi_SNAP_su1"/>
</dbReference>
<comment type="function">
    <text evidence="9">Involved in transport from the ER to the Golgi apparatus as well as in intra-Golgi transport. It belongs to a super-family of proteins called t-SNAREs or soluble NSF (N-ethylmaleimide-sensitive factor) attachment protein receptor.</text>
</comment>
<evidence type="ECO:0000256" key="6">
    <source>
        <dbReference type="ARBA" id="ARBA00022989"/>
    </source>
</evidence>
<dbReference type="GO" id="GO:0006888">
    <property type="term" value="P:endoplasmic reticulum to Golgi vesicle-mediated transport"/>
    <property type="evidence" value="ECO:0007669"/>
    <property type="project" value="EnsemblFungi"/>
</dbReference>
<dbReference type="GO" id="GO:0000139">
    <property type="term" value="C:Golgi membrane"/>
    <property type="evidence" value="ECO:0007669"/>
    <property type="project" value="UniProtKB-SubCell"/>
</dbReference>
<dbReference type="GO" id="GO:0006906">
    <property type="term" value="P:vesicle fusion"/>
    <property type="evidence" value="ECO:0007669"/>
    <property type="project" value="EnsemblFungi"/>
</dbReference>
<sequence>MSSPATASFQQTRAQVLSLENKTEAALNRYASFAQSTSSSETAEELAAQRSVEKFLKKSDDLIKLLSKIGEQDLSLPASKLQQLQRHKEVLNDHYISFGRIRGSIQQERNRLNLLFSVRNDIESHQKQQQQQQQSSSSISGGINQLNSTTNLNEDEYINDERRKVEGANSVVDRLLSDAYNTRESFRDQSSAINSARIRITSSLSQIPGINHVITRINTRKKRDALILAGLITFMIIVLWFIS</sequence>
<comment type="similarity">
    <text evidence="2 9">Belongs to the GOSR1 family.</text>
</comment>
<dbReference type="GO" id="GO:0048219">
    <property type="term" value="P:inter-Golgi cisterna vesicle-mediated transport"/>
    <property type="evidence" value="ECO:0007669"/>
    <property type="project" value="TreeGrafter"/>
</dbReference>
<keyword evidence="4 11" id="KW-0812">Transmembrane</keyword>
<dbReference type="EMBL" id="KV454017">
    <property type="protein sequence ID" value="ODV93884.1"/>
    <property type="molecule type" value="Genomic_DNA"/>
</dbReference>
<protein>
    <recommendedName>
        <fullName evidence="9">Golgi SNAP receptor complex member 1</fullName>
    </recommendedName>
</protein>
<evidence type="ECO:0000256" key="11">
    <source>
        <dbReference type="SAM" id="Phobius"/>
    </source>
</evidence>
<feature type="transmembrane region" description="Helical" evidence="11">
    <location>
        <begin position="225"/>
        <end position="242"/>
    </location>
</feature>
<accession>A0A1E4TQ49</accession>
<keyword evidence="9" id="KW-0931">ER-Golgi transport</keyword>
<evidence type="ECO:0000313" key="13">
    <source>
        <dbReference type="Proteomes" id="UP000094236"/>
    </source>
</evidence>
<evidence type="ECO:0000256" key="3">
    <source>
        <dbReference type="ARBA" id="ARBA00022448"/>
    </source>
</evidence>
<keyword evidence="3 9" id="KW-0813">Transport</keyword>
<dbReference type="GO" id="GO:0005484">
    <property type="term" value="F:SNAP receptor activity"/>
    <property type="evidence" value="ECO:0007669"/>
    <property type="project" value="EnsemblFungi"/>
</dbReference>